<evidence type="ECO:0000313" key="11">
    <source>
        <dbReference type="EMBL" id="BAM46578.1"/>
    </source>
</evidence>
<dbReference type="NCBIfam" id="TIGR01768">
    <property type="entry name" value="GGGP-family"/>
    <property type="match status" value="1"/>
</dbReference>
<feature type="binding site" evidence="10">
    <location>
        <begin position="209"/>
        <end position="210"/>
    </location>
    <ligand>
        <name>sn-glycerol 1-phosphate</name>
        <dbReference type="ChEBI" id="CHEBI:57685"/>
    </ligand>
</feature>
<evidence type="ECO:0000256" key="1">
    <source>
        <dbReference type="ARBA" id="ARBA00022516"/>
    </source>
</evidence>
<comment type="cofactor">
    <cofactor evidence="10">
        <name>Mg(2+)</name>
        <dbReference type="ChEBI" id="CHEBI:18420"/>
    </cofactor>
</comment>
<sequence length="227" mass="25610">MLYNRKAWKHVFKLDPAKSLTSDQIREVCQSGTDAIVVGGTDNVTLEGVINLLSQIRMYSIPCVLEVSTVDAITPGFDFYDIPIVLNSQEKKWVLDAQHQAIKQFGPMIDWSELTTEGYVILNPEAKAYQLTNCYLPDREDVIAYAQMAEQMFNLPILYLEYSGTYGDPELVRQVKQHLNKTQLVYGGGITTLEQAKEMAQYADTIVVGNSLYDNFAESIETVHVKK</sequence>
<dbReference type="Gene3D" id="3.20.20.390">
    <property type="entry name" value="FMN-linked oxidoreductases"/>
    <property type="match status" value="1"/>
</dbReference>
<dbReference type="KEGG" id="axl:AXY_04460"/>
<evidence type="ECO:0000313" key="12">
    <source>
        <dbReference type="Proteomes" id="UP000006294"/>
    </source>
</evidence>
<evidence type="ECO:0000256" key="10">
    <source>
        <dbReference type="HAMAP-Rule" id="MF_00112"/>
    </source>
</evidence>
<comment type="pathway">
    <text evidence="10">Membrane lipid metabolism; glycerophospholipid metabolism.</text>
</comment>
<dbReference type="OrthoDB" id="2381757at2"/>
<dbReference type="EMBL" id="AP012050">
    <property type="protein sequence ID" value="BAM46578.1"/>
    <property type="molecule type" value="Genomic_DNA"/>
</dbReference>
<feature type="binding site" evidence="10">
    <location>
        <position position="189"/>
    </location>
    <ligand>
        <name>sn-glycerol 1-phosphate</name>
        <dbReference type="ChEBI" id="CHEBI:57685"/>
    </ligand>
</feature>
<evidence type="ECO:0000256" key="5">
    <source>
        <dbReference type="ARBA" id="ARBA00023098"/>
    </source>
</evidence>
<keyword evidence="3 10" id="KW-0479">Metal-binding</keyword>
<feature type="binding site" evidence="10">
    <location>
        <position position="13"/>
    </location>
    <ligand>
        <name>sn-glycerol 1-phosphate</name>
        <dbReference type="ChEBI" id="CHEBI:57685"/>
    </ligand>
</feature>
<protein>
    <recommendedName>
        <fullName evidence="9 10">Heptaprenylglyceryl phosphate synthase</fullName>
        <shortName evidence="10">HepGP synthase</shortName>
        <ecNumber evidence="9 10">2.5.1.n9</ecNumber>
    </recommendedName>
    <alternativeName>
        <fullName evidence="10">Glycerol-1-phosphate heptaprenyltransferase</fullName>
    </alternativeName>
</protein>
<dbReference type="HOGENOM" id="CLU_095211_0_0_9"/>
<organism evidence="11 12">
    <name type="scientific">Amphibacillus xylanus (strain ATCC 51415 / DSM 6626 / JCM 7361 / LMG 17667 / NBRC 15112 / Ep01)</name>
    <dbReference type="NCBI Taxonomy" id="698758"/>
    <lineage>
        <taxon>Bacteria</taxon>
        <taxon>Bacillati</taxon>
        <taxon>Bacillota</taxon>
        <taxon>Bacilli</taxon>
        <taxon>Bacillales</taxon>
        <taxon>Bacillaceae</taxon>
        <taxon>Amphibacillus</taxon>
    </lineage>
</organism>
<dbReference type="AlphaFoldDB" id="K0J6B2"/>
<dbReference type="GO" id="GO:0000287">
    <property type="term" value="F:magnesium ion binding"/>
    <property type="evidence" value="ECO:0007669"/>
    <property type="project" value="UniProtKB-UniRule"/>
</dbReference>
<dbReference type="GO" id="GO:0120536">
    <property type="term" value="F:heptaprenylglyceryl phosphate synthase activity"/>
    <property type="evidence" value="ECO:0007669"/>
    <property type="project" value="UniProtKB-ARBA"/>
</dbReference>
<comment type="catalytic activity">
    <reaction evidence="8 10">
        <text>sn-glycerol 1-phosphate + all-trans-heptaprenyl diphosphate = 3-heptaprenyl-sn-glycero-1-phosphate + diphosphate</text>
        <dbReference type="Rhea" id="RHEA:33495"/>
        <dbReference type="ChEBI" id="CHEBI:33019"/>
        <dbReference type="ChEBI" id="CHEBI:57685"/>
        <dbReference type="ChEBI" id="CHEBI:58206"/>
        <dbReference type="ChEBI" id="CHEBI:64781"/>
        <dbReference type="EC" id="2.5.1.n9"/>
    </reaction>
</comment>
<dbReference type="Proteomes" id="UP000006294">
    <property type="component" value="Chromosome"/>
</dbReference>
<dbReference type="PATRIC" id="fig|698758.3.peg.448"/>
<keyword evidence="7 10" id="KW-1208">Phospholipid metabolism</keyword>
<accession>K0J6B2</accession>
<feature type="binding site" evidence="10">
    <location>
        <position position="15"/>
    </location>
    <ligand>
        <name>Mg(2+)</name>
        <dbReference type="ChEBI" id="CHEBI:18420"/>
    </ligand>
</feature>
<dbReference type="SUPFAM" id="SSF51395">
    <property type="entry name" value="FMN-linked oxidoreductases"/>
    <property type="match status" value="1"/>
</dbReference>
<proteinExistence type="inferred from homology"/>
<comment type="caution">
    <text evidence="10">Lacks conserved residue(s) required for the propagation of feature annotation.</text>
</comment>
<dbReference type="EC" id="2.5.1.n9" evidence="9 10"/>
<keyword evidence="12" id="KW-1185">Reference proteome</keyword>
<feature type="binding site" evidence="10">
    <location>
        <begin position="159"/>
        <end position="164"/>
    </location>
    <ligand>
        <name>sn-glycerol 1-phosphate</name>
        <dbReference type="ChEBI" id="CHEBI:57685"/>
    </ligand>
</feature>
<dbReference type="NCBIfam" id="NF003199">
    <property type="entry name" value="PRK04169.1-3"/>
    <property type="match status" value="1"/>
</dbReference>
<dbReference type="CDD" id="cd02812">
    <property type="entry name" value="PcrB_like"/>
    <property type="match status" value="1"/>
</dbReference>
<dbReference type="PANTHER" id="PTHR40029">
    <property type="match status" value="1"/>
</dbReference>
<dbReference type="GO" id="GO:0046474">
    <property type="term" value="P:glycerophospholipid biosynthetic process"/>
    <property type="evidence" value="ECO:0007669"/>
    <property type="project" value="UniProtKB-UniRule"/>
</dbReference>
<dbReference type="HAMAP" id="MF_00112">
    <property type="entry name" value="GGGP_HepGP_synthase"/>
    <property type="match status" value="1"/>
</dbReference>
<evidence type="ECO:0000256" key="7">
    <source>
        <dbReference type="ARBA" id="ARBA00023264"/>
    </source>
</evidence>
<comment type="subunit">
    <text evidence="10">Homodimer.</text>
</comment>
<dbReference type="InterPro" id="IPR008205">
    <property type="entry name" value="GGGP_HepGP_synthase"/>
</dbReference>
<dbReference type="InterPro" id="IPR038597">
    <property type="entry name" value="GGGP/HepGP_synthase_sf"/>
</dbReference>
<evidence type="ECO:0000256" key="6">
    <source>
        <dbReference type="ARBA" id="ARBA00023209"/>
    </source>
</evidence>
<evidence type="ECO:0000256" key="9">
    <source>
        <dbReference type="ARBA" id="ARBA00066888"/>
    </source>
</evidence>
<keyword evidence="1 10" id="KW-0444">Lipid biosynthesis</keyword>
<dbReference type="NCBIfam" id="NF003197">
    <property type="entry name" value="PRK04169.1-1"/>
    <property type="match status" value="1"/>
</dbReference>
<evidence type="ECO:0000256" key="8">
    <source>
        <dbReference type="ARBA" id="ARBA00048318"/>
    </source>
</evidence>
<dbReference type="InterPro" id="IPR039074">
    <property type="entry name" value="GGGP/HepGP_synthase_I"/>
</dbReference>
<dbReference type="STRING" id="698758.AXY_04460"/>
<comment type="function">
    <text evidence="10">Prenyltransferase that catalyzes in vivo the transfer of the heptaprenyl moiety of heptaprenyl pyrophosphate (HepPP; 35 carbon atoms) to the C3 hydroxyl of sn-glycerol-1-phosphate (G1P), producing heptaprenylglyceryl phosphate (HepGP). This reaction is an ether-bond-formation step in the biosynthesis of archaea-type G1P-based membrane lipids found in Bacillales.</text>
</comment>
<reference evidence="11 12" key="1">
    <citation type="submission" date="2011-01" db="EMBL/GenBank/DDBJ databases">
        <title>Whole genome sequence of Amphibacillus xylinus NBRC 15112.</title>
        <authorList>
            <person name="Nakazawa H."/>
            <person name="Katano Y."/>
            <person name="Nakamura S."/>
            <person name="Sasagawa M."/>
            <person name="Fukada J."/>
            <person name="Arai T."/>
            <person name="Sasakura N."/>
            <person name="Mochizuki D."/>
            <person name="Hosoyama A."/>
            <person name="Harada K."/>
            <person name="Horikawa H."/>
            <person name="Kato Y."/>
            <person name="Harada T."/>
            <person name="Sasaki K."/>
            <person name="Sekiguchi M."/>
            <person name="Hodoyama M."/>
            <person name="Nishiko R."/>
            <person name="Narita H."/>
            <person name="Hanamaki A."/>
            <person name="Hata C."/>
            <person name="Konno Y."/>
            <person name="Niimura Y."/>
            <person name="Yamazaki S."/>
            <person name="Fujita N."/>
        </authorList>
    </citation>
    <scope>NUCLEOTIDE SEQUENCE [LARGE SCALE GENOMIC DNA]</scope>
    <source>
        <strain evidence="12">ATCC 51415 / DSM 6626 / JCM 7361 / LMG 17667 / NBRC 15112 / Ep01</strain>
    </source>
</reference>
<keyword evidence="2 10" id="KW-0808">Transferase</keyword>
<dbReference type="UniPathway" id="UPA00940"/>
<keyword evidence="5 10" id="KW-0443">Lipid metabolism</keyword>
<name>K0J6B2_AMPXN</name>
<gene>
    <name evidence="10 11" type="primary">pcrB</name>
    <name evidence="11" type="ordered locus">AXY_04460</name>
</gene>
<keyword evidence="4 10" id="KW-0460">Magnesium</keyword>
<dbReference type="eggNOG" id="COG1646">
    <property type="taxonomic scope" value="Bacteria"/>
</dbReference>
<dbReference type="PANTHER" id="PTHR40029:SF2">
    <property type="entry name" value="HEPTAPRENYLGLYCERYL PHOSPHATE SYNTHASE"/>
    <property type="match status" value="1"/>
</dbReference>
<feature type="binding site" evidence="10">
    <location>
        <position position="41"/>
    </location>
    <ligand>
        <name>Mg(2+)</name>
        <dbReference type="ChEBI" id="CHEBI:18420"/>
    </ligand>
</feature>
<comment type="similarity">
    <text evidence="10">Belongs to the GGGP/HepGP synthase family. Group I subfamily.</text>
</comment>
<dbReference type="Pfam" id="PF01884">
    <property type="entry name" value="PcrB"/>
    <property type="match status" value="1"/>
</dbReference>
<dbReference type="FunFam" id="3.20.20.390:FF:000001">
    <property type="entry name" value="Heptaprenylglyceryl phosphate synthase"/>
    <property type="match status" value="1"/>
</dbReference>
<evidence type="ECO:0000256" key="2">
    <source>
        <dbReference type="ARBA" id="ARBA00022679"/>
    </source>
</evidence>
<keyword evidence="6 10" id="KW-0594">Phospholipid biosynthesis</keyword>
<evidence type="ECO:0000256" key="3">
    <source>
        <dbReference type="ARBA" id="ARBA00022723"/>
    </source>
</evidence>
<evidence type="ECO:0000256" key="4">
    <source>
        <dbReference type="ARBA" id="ARBA00022842"/>
    </source>
</evidence>